<dbReference type="EMBL" id="CM042881">
    <property type="protein sequence ID" value="KAI4387118.1"/>
    <property type="molecule type" value="Genomic_DNA"/>
</dbReference>
<organism evidence="1 2">
    <name type="scientific">Melastoma candidum</name>
    <dbReference type="NCBI Taxonomy" id="119954"/>
    <lineage>
        <taxon>Eukaryota</taxon>
        <taxon>Viridiplantae</taxon>
        <taxon>Streptophyta</taxon>
        <taxon>Embryophyta</taxon>
        <taxon>Tracheophyta</taxon>
        <taxon>Spermatophyta</taxon>
        <taxon>Magnoliopsida</taxon>
        <taxon>eudicotyledons</taxon>
        <taxon>Gunneridae</taxon>
        <taxon>Pentapetalae</taxon>
        <taxon>rosids</taxon>
        <taxon>malvids</taxon>
        <taxon>Myrtales</taxon>
        <taxon>Melastomataceae</taxon>
        <taxon>Melastomatoideae</taxon>
        <taxon>Melastomateae</taxon>
        <taxon>Melastoma</taxon>
    </lineage>
</organism>
<proteinExistence type="predicted"/>
<name>A0ACB9S745_9MYRT</name>
<evidence type="ECO:0000313" key="2">
    <source>
        <dbReference type="Proteomes" id="UP001057402"/>
    </source>
</evidence>
<accession>A0ACB9S745</accession>
<comment type="caution">
    <text evidence="1">The sequence shown here is derived from an EMBL/GenBank/DDBJ whole genome shotgun (WGS) entry which is preliminary data.</text>
</comment>
<evidence type="ECO:0000313" key="1">
    <source>
        <dbReference type="EMBL" id="KAI4387118.1"/>
    </source>
</evidence>
<sequence length="2320" mass="260467">MTARKISCRQELLERWRKIEEEERGGEDYAGTDSSDFLHHLQQTKEQWFVDAFNLLICLPKESHIWCDFNDVMGPLLETFYNYCKDERPDSPLRLLWKRMSEEMKTCVRCISQHHQAQLVYNSEYEIDFTGPLLDVVRGLDVQRVTKHLKDFNNKITRREYLPAHDNGEVLALIYEVLMCPTLLDDQLLFSEFEVFVESIDSIHELTLDGHQQLPGVYALFFFKRRVRSIAHRLAASLGKLRRAVDLEPLQFLLKKFIGLLEADVMASSSEPLEPLLEQDRTTAWIGIKSLLGFLEPPALEEGILERYPIFLDIVLHHISGDCLAFCHAVSCLKLLFEMLGCKLWLRSNLSPSVMRSTLLGQCFHTRSEKIHKDIFDLFLPLLQSLEPLQDGELEKQRRNLIYFLLHQVPVSSNFSVLTRQKARQIAFLIIHRGYRMCPPCPAFECSHMWGPSLISSIKDTSLHPSLRQPALDLVQTIIVSDAAALASVAMTALARHNPDEPVTELAEAEDEGIFLKPSVTEEGNTWLLNSSLQGIDVARDFEGWMSIPMVWVDVLVQVDVSLLPISFWKSVLWARSCLSLIEPVTSVESSVNLQDWLSSSASEILDSFGWKFPTGCDDGSDRKLLKNSVEVANKFLLLVKVFNRLSADFVLRIGHQELQKQWSWEPSMGKSLIILLADPNDNVRSVVKCILEHVSDTRGLANGLKFLCCDMASLSAVYSGLKHALKIVLKDSHCLKYQTSQHFLFVLRKLLMEGALPPEGGVNKRNVGILSSQGGFLQQTGLHSSPLIGSTSLSNVDCDLQNKFRHLLSKEMWHSMQLWLTEGKSYLNSSSCQMTCVRILELLPILLKELSQSTDRSRSASTSIEGCSYKWLQILIDWGQSSLDVVVVYWKRTVIAVLALFKELFGGTSSVIASEVESLIKADSVLMDELTRQASRLCVSLSQENSGASSISSGNLPGQSFDSGNLLDERDSNQIFVPDEEKQEHISPGIPIIHTPDESDGIFVEEKVISLPDKISSEVNILREDGDPCISKDLSAMSLVIEGGEVSQVITKRKSHSNLRSGRADVVKSSGMAYENSKNDSECNAKDLVQHPDGDAKKISSEKMVSIENKTTRKNLESDERMVKELIHSVKDQPHILTGGGLKSMSTSLTVSNVVVPKRKVIQLKPPVQHHTGFPRKLQNGNKRFVAPRLDDWYRLIFEMDYFATIGESSGVDLEQTSGVLREIPLCFQSKEEYVNIFRPLVMEEFKAQLRSSYLEMSSLEDLYCGSLSVLSVDRVDDFHLIRFLQEDRYPAAAISLSENDLILLTKEPVQSACHEIHLLGKVERRERDNKRKLSIIMIRCYLQSSSSRLNKARRLLIERSKWHGSRIMSITPQLREFQALSSFNSVPLLDKILNPIGSADCSESRHLDSGKLSRPLQRVLETSFNESQLQAIATAVSSLSMKDECGLSLIQGPPGTGKTRTIVAIISAFLASLQRRIGATSSLRDEFRPNRSTDAKAGAKMREPVAIARIWQDAAFARQLNKITEGDPKFKERDTGGRVLVCAQSNAAVDELVSRIYNEGLVGCDGKVYKPYLVRVGNVRTVHPSSFPCFIDELVNQRLAKERNLMNSASDCPNSTIQLRAKLEKLVDQIRLCEARHANPVDGNSDDSNTLGTDPTLKCSDMDLKVKLKDLYEEKRQLYKELNAVQARERKADEETRTLKNKLRKSILTEAEIVVTTLSGCGGDLYDVCSESMVNTRSGNPSEHALFDAVIIDEAAQALEPASLIPLQLLKSRRTSCIMVGDPKQLPATVMSSLASKFLYQCSMFERLQRAGHPVTMLTKQYRMHPEISKFPSLYFYDGKLLNGEMINRSSSFHHSGVFGPYIFYDVLDGVECRGKDSGSFSLWNEQEIDAAIGLLSSFKKRYTTEFVGRRIGIITPYKRQLSLLRSRLVASFGSNVVSEMELNTVDGFQGREVDILILSTVRAANSLPNKSNASSSSIGFVSDVRRMNVALTRAKFSLWILGHSSTLKTNRTWAALLEDANARNVVIPVRKPYSSMFQSASGNESTEKCNSRSENRQDMVDGDRNPDGGIKKKVSKSLHRKKHTRFTDPSCRTNMEERFCSMTRDEHELPTLERHPSAGVKSEIWKPRNTELPNTTQAANKVKHKKEECKAEGGKKWPEHKSYASARESGADRKDEDTSKKGHMKRSYYQERAGSSGQGKDIKGNNSKQTIPQMKASELDKDLHNDGPSLSKDGHTGTNKNDSRSESPIVHKQMDIIAKRKQQRLAVEAILPSSLLHSKETKPPGKPLPGKRSLPRVPIVGSDIQSVKRRKAPTKSP</sequence>
<keyword evidence="2" id="KW-1185">Reference proteome</keyword>
<gene>
    <name evidence="1" type="ORF">MLD38_004973</name>
</gene>
<protein>
    <submittedName>
        <fullName evidence="1">Uncharacterized protein</fullName>
    </submittedName>
</protein>
<reference evidence="2" key="1">
    <citation type="journal article" date="2023" name="Front. Plant Sci.">
        <title>Chromosomal-level genome assembly of Melastoma candidum provides insights into trichome evolution.</title>
        <authorList>
            <person name="Zhong Y."/>
            <person name="Wu W."/>
            <person name="Sun C."/>
            <person name="Zou P."/>
            <person name="Liu Y."/>
            <person name="Dai S."/>
            <person name="Zhou R."/>
        </authorList>
    </citation>
    <scope>NUCLEOTIDE SEQUENCE [LARGE SCALE GENOMIC DNA]</scope>
</reference>
<dbReference type="Proteomes" id="UP001057402">
    <property type="component" value="Chromosome 2"/>
</dbReference>